<name>F2K1D9_MARM1</name>
<proteinExistence type="predicted"/>
<dbReference type="Proteomes" id="UP000001062">
    <property type="component" value="Chromosome"/>
</dbReference>
<dbReference type="STRING" id="717774.Marme_1814"/>
<keyword evidence="2" id="KW-1185">Reference proteome</keyword>
<dbReference type="PATRIC" id="fig|717774.3.peg.1871"/>
<dbReference type="InterPro" id="IPR016541">
    <property type="entry name" value="UCP008505"/>
</dbReference>
<reference evidence="1 2" key="1">
    <citation type="journal article" date="2012" name="Stand. Genomic Sci.">
        <title>Complete genome sequence of the melanogenic marine bacterium Marinomonas mediterranea type strain (MMB-1(T)).</title>
        <authorList>
            <person name="Lucas-Elio P."/>
            <person name="Goodwin L."/>
            <person name="Woyke T."/>
            <person name="Pitluck S."/>
            <person name="Nolan M."/>
            <person name="Kyrpides N.C."/>
            <person name="Detter J.C."/>
            <person name="Copeland A."/>
            <person name="Teshima H."/>
            <person name="Bruce D."/>
            <person name="Detter C."/>
            <person name="Tapia R."/>
            <person name="Han S."/>
            <person name="Land M.L."/>
            <person name="Ivanova N."/>
            <person name="Mikhailova N."/>
            <person name="Johnston A.W."/>
            <person name="Sanchez-Amat A."/>
        </authorList>
    </citation>
    <scope>NUCLEOTIDE SEQUENCE [LARGE SCALE GENOMIC DNA]</scope>
    <source>
        <strain evidence="2">ATCC 700492 / JCM 21426 / NBRC 103028 / MMB-1</strain>
    </source>
</reference>
<accession>F2K1D9</accession>
<dbReference type="Pfam" id="PF14367">
    <property type="entry name" value="DUF4411"/>
    <property type="match status" value="1"/>
</dbReference>
<organism evidence="1 2">
    <name type="scientific">Marinomonas mediterranea (strain ATCC 700492 / JCM 21426 / NBRC 103028 / MMB-1)</name>
    <dbReference type="NCBI Taxonomy" id="717774"/>
    <lineage>
        <taxon>Bacteria</taxon>
        <taxon>Pseudomonadati</taxon>
        <taxon>Pseudomonadota</taxon>
        <taxon>Gammaproteobacteria</taxon>
        <taxon>Oceanospirillales</taxon>
        <taxon>Oceanospirillaceae</taxon>
        <taxon>Marinomonas</taxon>
    </lineage>
</organism>
<dbReference type="EMBL" id="CP002583">
    <property type="protein sequence ID" value="ADZ91070.1"/>
    <property type="molecule type" value="Genomic_DNA"/>
</dbReference>
<evidence type="ECO:0008006" key="3">
    <source>
        <dbReference type="Google" id="ProtNLM"/>
    </source>
</evidence>
<evidence type="ECO:0000313" key="1">
    <source>
        <dbReference type="EMBL" id="ADZ91070.1"/>
    </source>
</evidence>
<protein>
    <recommendedName>
        <fullName evidence="3">DUF4411 family protein</fullName>
    </recommendedName>
</protein>
<dbReference type="AlphaFoldDB" id="F2K1D9"/>
<dbReference type="OrthoDB" id="338425at2"/>
<dbReference type="RefSeq" id="WP_013660975.1">
    <property type="nucleotide sequence ID" value="NC_015276.1"/>
</dbReference>
<dbReference type="KEGG" id="mme:Marme_1814"/>
<sequence length="182" mass="20800">MLYLLDANIYIQAQGSYYDMDFCPGFWAFLDKSYKSGQITSIKQVQKELKQPKPAKARAGETQKQEDKLSLWVKERDEHFIDDEDDLTQNCFVEVVEYLMDQPHLNEANRDSFLDGADPWIISKAMSIKELGGEVAVVTHEKLVAENSTKVKVPNVCKHFGIEVIDCFTLLRTLEARFSLSA</sequence>
<gene>
    <name evidence="1" type="ordered locus">Marme_1814</name>
</gene>
<dbReference type="HOGENOM" id="CLU_116293_0_1_6"/>
<evidence type="ECO:0000313" key="2">
    <source>
        <dbReference type="Proteomes" id="UP000001062"/>
    </source>
</evidence>
<dbReference type="eggNOG" id="COG1487">
    <property type="taxonomic scope" value="Bacteria"/>
</dbReference>